<dbReference type="AlphaFoldDB" id="A0A512B015"/>
<dbReference type="EMBL" id="BJYS01000022">
    <property type="protein sequence ID" value="GEO05294.1"/>
    <property type="molecule type" value="Genomic_DNA"/>
</dbReference>
<dbReference type="OrthoDB" id="894059at2"/>
<gene>
    <name evidence="2" type="ORF">AAE02nite_29580</name>
</gene>
<dbReference type="RefSeq" id="WP_146898952.1">
    <property type="nucleotide sequence ID" value="NZ_BJYS01000022.1"/>
</dbReference>
<dbReference type="Pfam" id="PF14730">
    <property type="entry name" value="DUF4468"/>
    <property type="match status" value="1"/>
</dbReference>
<evidence type="ECO:0000313" key="3">
    <source>
        <dbReference type="Proteomes" id="UP000321532"/>
    </source>
</evidence>
<dbReference type="InterPro" id="IPR027823">
    <property type="entry name" value="DUF4468"/>
</dbReference>
<proteinExistence type="predicted"/>
<organism evidence="2 3">
    <name type="scientific">Adhaeribacter aerolatus</name>
    <dbReference type="NCBI Taxonomy" id="670289"/>
    <lineage>
        <taxon>Bacteria</taxon>
        <taxon>Pseudomonadati</taxon>
        <taxon>Bacteroidota</taxon>
        <taxon>Cytophagia</taxon>
        <taxon>Cytophagales</taxon>
        <taxon>Hymenobacteraceae</taxon>
        <taxon>Adhaeribacter</taxon>
    </lineage>
</organism>
<evidence type="ECO:0000259" key="1">
    <source>
        <dbReference type="Pfam" id="PF14730"/>
    </source>
</evidence>
<name>A0A512B015_9BACT</name>
<dbReference type="Proteomes" id="UP000321532">
    <property type="component" value="Unassembled WGS sequence"/>
</dbReference>
<comment type="caution">
    <text evidence="2">The sequence shown here is derived from an EMBL/GenBank/DDBJ whole genome shotgun (WGS) entry which is preliminary data.</text>
</comment>
<evidence type="ECO:0000313" key="2">
    <source>
        <dbReference type="EMBL" id="GEO05294.1"/>
    </source>
</evidence>
<dbReference type="Gene3D" id="3.30.530.80">
    <property type="match status" value="1"/>
</dbReference>
<accession>A0A512B015</accession>
<reference evidence="2 3" key="1">
    <citation type="submission" date="2019-07" db="EMBL/GenBank/DDBJ databases">
        <title>Whole genome shotgun sequence of Adhaeribacter aerolatus NBRC 106133.</title>
        <authorList>
            <person name="Hosoyama A."/>
            <person name="Uohara A."/>
            <person name="Ohji S."/>
            <person name="Ichikawa N."/>
        </authorList>
    </citation>
    <scope>NUCLEOTIDE SEQUENCE [LARGE SCALE GENOMIC DNA]</scope>
    <source>
        <strain evidence="2 3">NBRC 106133</strain>
    </source>
</reference>
<feature type="domain" description="DUF4468" evidence="1">
    <location>
        <begin position="97"/>
        <end position="185"/>
    </location>
</feature>
<sequence>MKKIYLMLILLIVGFSIQAQKITYEVKTLNSMLHKSSNIPNETLAELKNGESVTLLEKVSGDIYKVDYKGQIGFMRAAHLKESYSLPIDQETRKVDFTEVVEIAGAFKPELHIRAKQWIVTNFNSANAIIQMEDKEEGVIIGKGFYEVRTNFEALVPTIHTFGFTIKIYVKDNKYKYSFTNILYQEPALQDNNIGSNDVPFESLLSSKLAGSSSKRSISNQLIRTIEDLTLSLNKDMAKPVSGKSDW</sequence>
<keyword evidence="3" id="KW-1185">Reference proteome</keyword>
<protein>
    <recommendedName>
        <fullName evidence="1">DUF4468 domain-containing protein</fullName>
    </recommendedName>
</protein>